<comment type="caution">
    <text evidence="2">The sequence shown here is derived from an EMBL/GenBank/DDBJ whole genome shotgun (WGS) entry which is preliminary data.</text>
</comment>
<reference evidence="2 3" key="1">
    <citation type="submission" date="2014-12" db="EMBL/GenBank/DDBJ databases">
        <title>Denitrispirillum autotrophicum gen. nov., sp. nov., Denitrifying, Facultatively Autotrophic Bacteria Isolated from Rice Paddy Soil.</title>
        <authorList>
            <person name="Ishii S."/>
            <person name="Ashida N."/>
            <person name="Ohno H."/>
            <person name="Otsuka S."/>
            <person name="Yokota A."/>
            <person name="Senoo K."/>
        </authorList>
    </citation>
    <scope>NUCLEOTIDE SEQUENCE [LARGE SCALE GENOMIC DNA]</scope>
    <source>
        <strain evidence="2 3">TSA66</strain>
    </source>
</reference>
<sequence length="113" mass="12671">MAALAQEDPPEQSPFAAAPFLDPQPLQELIALDDGEFLRRLFDARQGSRLVDRLFPADPAIFPMSHGFAGARDACLRLRTPQACRLYLHDLVMINEDKLQQNRVLSNPFAPAR</sequence>
<protein>
    <submittedName>
        <fullName evidence="2">Uncharacterized protein</fullName>
    </submittedName>
</protein>
<dbReference type="EMBL" id="JWJG01000028">
    <property type="protein sequence ID" value="KIF83263.1"/>
    <property type="molecule type" value="Genomic_DNA"/>
</dbReference>
<accession>A0A0C1Y8K0</accession>
<keyword evidence="3" id="KW-1185">Reference proteome</keyword>
<dbReference type="AlphaFoldDB" id="A0A0C1Y8K0"/>
<organism evidence="2 3">
    <name type="scientific">Noviherbaspirillum autotrophicum</name>
    <dbReference type="NCBI Taxonomy" id="709839"/>
    <lineage>
        <taxon>Bacteria</taxon>
        <taxon>Pseudomonadati</taxon>
        <taxon>Pseudomonadota</taxon>
        <taxon>Betaproteobacteria</taxon>
        <taxon>Burkholderiales</taxon>
        <taxon>Oxalobacteraceae</taxon>
        <taxon>Noviherbaspirillum</taxon>
    </lineage>
</organism>
<evidence type="ECO:0000256" key="1">
    <source>
        <dbReference type="SAM" id="MobiDB-lite"/>
    </source>
</evidence>
<evidence type="ECO:0000313" key="3">
    <source>
        <dbReference type="Proteomes" id="UP000031572"/>
    </source>
</evidence>
<gene>
    <name evidence="2" type="ORF">TSA66_24435</name>
</gene>
<name>A0A0C1Y8K0_9BURK</name>
<feature type="region of interest" description="Disordered" evidence="1">
    <location>
        <begin position="1"/>
        <end position="20"/>
    </location>
</feature>
<evidence type="ECO:0000313" key="2">
    <source>
        <dbReference type="EMBL" id="KIF83263.1"/>
    </source>
</evidence>
<proteinExistence type="predicted"/>
<dbReference type="Proteomes" id="UP000031572">
    <property type="component" value="Unassembled WGS sequence"/>
</dbReference>